<dbReference type="InterPro" id="IPR016040">
    <property type="entry name" value="NAD(P)-bd_dom"/>
</dbReference>
<name>A0A9E2F1G9_PSYF1</name>
<gene>
    <name evidence="2" type="primary">rfbG</name>
    <name evidence="2" type="ORF">DDT42_01310</name>
</gene>
<organism evidence="2 3">
    <name type="scientific">Psychracetigena formicireducens</name>
    <dbReference type="NCBI Taxonomy" id="2986056"/>
    <lineage>
        <taxon>Bacteria</taxon>
        <taxon>Bacillati</taxon>
        <taxon>Candidatus Lithacetigenota</taxon>
        <taxon>Candidatus Psychracetigena</taxon>
    </lineage>
</organism>
<dbReference type="Pfam" id="PF16363">
    <property type="entry name" value="GDP_Man_Dehyd"/>
    <property type="match status" value="1"/>
</dbReference>
<dbReference type="GO" id="GO:0047733">
    <property type="term" value="F:CDP-glucose 4,6-dehydratase activity"/>
    <property type="evidence" value="ECO:0007669"/>
    <property type="project" value="UniProtKB-EC"/>
</dbReference>
<evidence type="ECO:0000259" key="1">
    <source>
        <dbReference type="Pfam" id="PF16363"/>
    </source>
</evidence>
<dbReference type="EMBL" id="QLTW01000092">
    <property type="protein sequence ID" value="MBT9145439.1"/>
    <property type="molecule type" value="Genomic_DNA"/>
</dbReference>
<sequence length="360" mass="41160">MSGLFDNIYSGKRVLITGHTGFKGSWLSIWLHELGANVIGYALEPPTIPSLFEICGLDKRITSITGDIRDIRTLRGVFKKYQPEIIFHMAAQSLVRYSYKAPVETYETNIMGTVNLLEACRHTPSVRVIVNITSDKCYENREWVWGYREIDPMGGYDPYSSSKGCAELVTNAYLTSFFNPDSYKGHSVSLASVRAGNVIGGGDWGEDRLIPDCIKALLENRQIIVRYPDAVRPWQHVLEPLFGYLLLAQHLYQDGPAFSGAWNFGPDDEDVKPVRWIVEYVTKMWGNNASWKLDTGKHPHEAHYLKLECSKAKSKLGWHPKWNLKVGLEKTIEWYKAYCNHQDMLNITINQIKSYENIFR</sequence>
<dbReference type="Gene3D" id="3.90.25.10">
    <property type="entry name" value="UDP-galactose 4-epimerase, domain 1"/>
    <property type="match status" value="1"/>
</dbReference>
<dbReference type="NCBIfam" id="TIGR02622">
    <property type="entry name" value="CDP_4_6_dhtase"/>
    <property type="match status" value="1"/>
</dbReference>
<protein>
    <submittedName>
        <fullName evidence="2">CDP-glucose 4,6-dehydratase</fullName>
        <ecNumber evidence="2">4.2.1.45</ecNumber>
    </submittedName>
</protein>
<dbReference type="Proteomes" id="UP000811545">
    <property type="component" value="Unassembled WGS sequence"/>
</dbReference>
<dbReference type="EC" id="4.2.1.45" evidence="2"/>
<comment type="caution">
    <text evidence="2">The sequence shown here is derived from an EMBL/GenBank/DDBJ whole genome shotgun (WGS) entry which is preliminary data.</text>
</comment>
<dbReference type="SUPFAM" id="SSF51735">
    <property type="entry name" value="NAD(P)-binding Rossmann-fold domains"/>
    <property type="match status" value="1"/>
</dbReference>
<keyword evidence="2" id="KW-0456">Lyase</keyword>
<feature type="domain" description="NAD(P)-binding" evidence="1">
    <location>
        <begin position="15"/>
        <end position="330"/>
    </location>
</feature>
<evidence type="ECO:0000313" key="3">
    <source>
        <dbReference type="Proteomes" id="UP000811545"/>
    </source>
</evidence>
<accession>A0A9E2F1G9</accession>
<dbReference type="Gene3D" id="3.40.50.720">
    <property type="entry name" value="NAD(P)-binding Rossmann-like Domain"/>
    <property type="match status" value="1"/>
</dbReference>
<proteinExistence type="predicted"/>
<reference evidence="2 3" key="1">
    <citation type="journal article" date="2021" name="bioRxiv">
        <title>Unique metabolic strategies in Hadean analogues reveal hints for primordial physiology.</title>
        <authorList>
            <person name="Nobu M.K."/>
            <person name="Nakai R."/>
            <person name="Tamazawa S."/>
            <person name="Mori H."/>
            <person name="Toyoda A."/>
            <person name="Ijiri A."/>
            <person name="Suzuki S."/>
            <person name="Kurokawa K."/>
            <person name="Kamagata Y."/>
            <person name="Tamaki H."/>
        </authorList>
    </citation>
    <scope>NUCLEOTIDE SEQUENCE [LARGE SCALE GENOMIC DNA]</scope>
    <source>
        <strain evidence="2">BS525</strain>
    </source>
</reference>
<dbReference type="InterPro" id="IPR013445">
    <property type="entry name" value="CDP_4_6_deHydtase"/>
</dbReference>
<dbReference type="CDD" id="cd05252">
    <property type="entry name" value="CDP_GD_SDR_e"/>
    <property type="match status" value="1"/>
</dbReference>
<dbReference type="InterPro" id="IPR036291">
    <property type="entry name" value="NAD(P)-bd_dom_sf"/>
</dbReference>
<evidence type="ECO:0000313" key="2">
    <source>
        <dbReference type="EMBL" id="MBT9145439.1"/>
    </source>
</evidence>
<dbReference type="AlphaFoldDB" id="A0A9E2F1G9"/>
<dbReference type="PANTHER" id="PTHR43000">
    <property type="entry name" value="DTDP-D-GLUCOSE 4,6-DEHYDRATASE-RELATED"/>
    <property type="match status" value="1"/>
</dbReference>